<dbReference type="AlphaFoldDB" id="A9BEP3"/>
<dbReference type="STRING" id="403833.Pmob_0022"/>
<dbReference type="Proteomes" id="UP000000789">
    <property type="component" value="Chromosome"/>
</dbReference>
<evidence type="ECO:0000313" key="3">
    <source>
        <dbReference type="Proteomes" id="UP000000789"/>
    </source>
</evidence>
<keyword evidence="1" id="KW-0812">Transmembrane</keyword>
<sequence length="150" mass="16862">MNKNQGFLLIESVFEIFIVSLTMLIVIGTFSGTLNILKSSLEEMININLISNAIMEVIVVAKNEMTNVTSYDSDSSTVLGNSSDGETVGFSYNRFAQKINRYKDSGWDKGSTLISENITAFSYDGKFLKVTWNDEYELKLFIPGRVTKER</sequence>
<dbReference type="KEGG" id="pmo:Pmob_0022"/>
<evidence type="ECO:0000313" key="2">
    <source>
        <dbReference type="EMBL" id="ABX30771.1"/>
    </source>
</evidence>
<dbReference type="EMBL" id="CP000879">
    <property type="protein sequence ID" value="ABX30771.1"/>
    <property type="molecule type" value="Genomic_DNA"/>
</dbReference>
<organism evidence="2 3">
    <name type="scientific">Petrotoga mobilis (strain DSM 10674 / SJ95)</name>
    <dbReference type="NCBI Taxonomy" id="403833"/>
    <lineage>
        <taxon>Bacteria</taxon>
        <taxon>Thermotogati</taxon>
        <taxon>Thermotogota</taxon>
        <taxon>Thermotogae</taxon>
        <taxon>Petrotogales</taxon>
        <taxon>Petrotogaceae</taxon>
        <taxon>Petrotoga</taxon>
    </lineage>
</organism>
<dbReference type="HOGENOM" id="CLU_1755836_0_0_0"/>
<protein>
    <submittedName>
        <fullName evidence="2">Uncharacterized protein</fullName>
    </submittedName>
</protein>
<keyword evidence="1" id="KW-1133">Transmembrane helix</keyword>
<name>A9BEP3_PETMO</name>
<keyword evidence="1" id="KW-0472">Membrane</keyword>
<keyword evidence="3" id="KW-1185">Reference proteome</keyword>
<feature type="transmembrane region" description="Helical" evidence="1">
    <location>
        <begin position="12"/>
        <end position="37"/>
    </location>
</feature>
<gene>
    <name evidence="2" type="ordered locus">Pmob_0022</name>
</gene>
<reference evidence="2" key="1">
    <citation type="submission" date="2007-11" db="EMBL/GenBank/DDBJ databases">
        <title>Complete sequence of Petroga mobilis SJ95.</title>
        <authorList>
            <consortium name="US DOE Joint Genome Institute"/>
            <person name="Copeland A."/>
            <person name="Lucas S."/>
            <person name="Lapidus A."/>
            <person name="Barry K."/>
            <person name="Glavina del Rio T."/>
            <person name="Dalin E."/>
            <person name="Tice H."/>
            <person name="Pitluck S."/>
            <person name="Meincke L."/>
            <person name="Brettin T."/>
            <person name="Bruce D."/>
            <person name="Detter J.C."/>
            <person name="Han C."/>
            <person name="Kuske C.R."/>
            <person name="Schmutz J."/>
            <person name="Larimer F."/>
            <person name="Land M."/>
            <person name="Hauser L."/>
            <person name="Kyrpides N."/>
            <person name="Mikhailova N."/>
            <person name="Noll K."/>
            <person name="Richardson P."/>
        </authorList>
    </citation>
    <scope>NUCLEOTIDE SEQUENCE [LARGE SCALE GENOMIC DNA]</scope>
    <source>
        <strain evidence="2">SJ95</strain>
    </source>
</reference>
<accession>A9BEP3</accession>
<evidence type="ECO:0000256" key="1">
    <source>
        <dbReference type="SAM" id="Phobius"/>
    </source>
</evidence>
<proteinExistence type="predicted"/>